<dbReference type="InterPro" id="IPR050482">
    <property type="entry name" value="Sensor_HK_TwoCompSys"/>
</dbReference>
<keyword evidence="12" id="KW-1185">Reference proteome</keyword>
<keyword evidence="9" id="KW-0812">Transmembrane</keyword>
<dbReference type="Pfam" id="PF02518">
    <property type="entry name" value="HATPase_c"/>
    <property type="match status" value="1"/>
</dbReference>
<dbReference type="InterPro" id="IPR003594">
    <property type="entry name" value="HATPase_dom"/>
</dbReference>
<evidence type="ECO:0000256" key="2">
    <source>
        <dbReference type="ARBA" id="ARBA00012438"/>
    </source>
</evidence>
<dbReference type="EC" id="2.7.13.3" evidence="2"/>
<comment type="catalytic activity">
    <reaction evidence="1">
        <text>ATP + protein L-histidine = ADP + protein N-phospho-L-histidine.</text>
        <dbReference type="EC" id="2.7.13.3"/>
    </reaction>
</comment>
<keyword evidence="8" id="KW-0902">Two-component regulatory system</keyword>
<keyword evidence="3" id="KW-0597">Phosphoprotein</keyword>
<reference evidence="11 12" key="1">
    <citation type="submission" date="2020-03" db="EMBL/GenBank/DDBJ databases">
        <title>WGS of the type strain of Planosporangium spp.</title>
        <authorList>
            <person name="Thawai C."/>
        </authorList>
    </citation>
    <scope>NUCLEOTIDE SEQUENCE [LARGE SCALE GENOMIC DNA]</scope>
    <source>
        <strain evidence="11 12">TBRC 5610</strain>
    </source>
</reference>
<evidence type="ECO:0000256" key="3">
    <source>
        <dbReference type="ARBA" id="ARBA00022553"/>
    </source>
</evidence>
<feature type="transmembrane region" description="Helical" evidence="9">
    <location>
        <begin position="190"/>
        <end position="211"/>
    </location>
</feature>
<evidence type="ECO:0000256" key="1">
    <source>
        <dbReference type="ARBA" id="ARBA00000085"/>
    </source>
</evidence>
<gene>
    <name evidence="11" type="ORF">HC031_29615</name>
</gene>
<accession>A0ABX0Y6W2</accession>
<evidence type="ECO:0000313" key="11">
    <source>
        <dbReference type="EMBL" id="NJC73841.1"/>
    </source>
</evidence>
<dbReference type="InterPro" id="IPR036890">
    <property type="entry name" value="HATPase_C_sf"/>
</dbReference>
<dbReference type="Proteomes" id="UP000722989">
    <property type="component" value="Unassembled WGS sequence"/>
</dbReference>
<dbReference type="PANTHER" id="PTHR24421:SF10">
    <property type="entry name" value="NITRATE_NITRITE SENSOR PROTEIN NARQ"/>
    <property type="match status" value="1"/>
</dbReference>
<keyword evidence="5" id="KW-0547">Nucleotide-binding</keyword>
<dbReference type="SUPFAM" id="SSF55874">
    <property type="entry name" value="ATPase domain of HSP90 chaperone/DNA topoisomerase II/histidine kinase"/>
    <property type="match status" value="1"/>
</dbReference>
<dbReference type="GO" id="GO:0016301">
    <property type="term" value="F:kinase activity"/>
    <property type="evidence" value="ECO:0007669"/>
    <property type="project" value="UniProtKB-KW"/>
</dbReference>
<keyword evidence="9" id="KW-0472">Membrane</keyword>
<evidence type="ECO:0000313" key="12">
    <source>
        <dbReference type="Proteomes" id="UP000722989"/>
    </source>
</evidence>
<name>A0ABX0Y6W2_9ACTN</name>
<feature type="transmembrane region" description="Helical" evidence="9">
    <location>
        <begin position="142"/>
        <end position="158"/>
    </location>
</feature>
<evidence type="ECO:0000256" key="7">
    <source>
        <dbReference type="ARBA" id="ARBA00022840"/>
    </source>
</evidence>
<dbReference type="InterPro" id="IPR011712">
    <property type="entry name" value="Sig_transdc_His_kin_sub3_dim/P"/>
</dbReference>
<dbReference type="Gene3D" id="3.30.565.10">
    <property type="entry name" value="Histidine kinase-like ATPase, C-terminal domain"/>
    <property type="match status" value="1"/>
</dbReference>
<sequence>MPPTPASWRPCRPLGVGRSTQGYVADPGLLRSPAYARIRALAIPAAGRSEHDRVVARVGWLERRKLVGDGVLALVLAGLGLATSVGPWTWQGTAHHIDALGVALIVGAALPLAVRRSWPLATLLIAATATSAYLILGYPYGLILLSLVVAVYTAAAHLTAGRATFGGVVALVALLAHVLALAFGPAGTRALTGLLPGSAWVVLPFAVGRVIRVGRESSTRARTEEIRRHSYEERLRVAQEVHDVVGHGLAAIHMQAEIALHVLPKRPEQAETALAAISRTSKVALDELRATLAVVRREDHTTAPRSPESGLARLEDLVARMSGTGVAVTVTITGTRRDLPAAVDLAAYRIVQEALTNVLRHANTAAAVVLIAYELRELIVEVTDNGRGRSSGGADGGLGIPGMAARVTALGGVFEAGPRPGNGFRVWARLPVPEAQG</sequence>
<protein>
    <recommendedName>
        <fullName evidence="2">histidine kinase</fullName>
        <ecNumber evidence="2">2.7.13.3</ecNumber>
    </recommendedName>
</protein>
<organism evidence="11 12">
    <name type="scientific">Planosporangium thailandense</name>
    <dbReference type="NCBI Taxonomy" id="765197"/>
    <lineage>
        <taxon>Bacteria</taxon>
        <taxon>Bacillati</taxon>
        <taxon>Actinomycetota</taxon>
        <taxon>Actinomycetes</taxon>
        <taxon>Micromonosporales</taxon>
        <taxon>Micromonosporaceae</taxon>
        <taxon>Planosporangium</taxon>
    </lineage>
</organism>
<evidence type="ECO:0000256" key="5">
    <source>
        <dbReference type="ARBA" id="ARBA00022741"/>
    </source>
</evidence>
<dbReference type="Pfam" id="PF07730">
    <property type="entry name" value="HisKA_3"/>
    <property type="match status" value="1"/>
</dbReference>
<dbReference type="CDD" id="cd16917">
    <property type="entry name" value="HATPase_UhpB-NarQ-NarX-like"/>
    <property type="match status" value="1"/>
</dbReference>
<dbReference type="InterPro" id="IPR055558">
    <property type="entry name" value="DUF7134"/>
</dbReference>
<keyword evidence="6 11" id="KW-0418">Kinase</keyword>
<dbReference type="SMART" id="SM00387">
    <property type="entry name" value="HATPase_c"/>
    <property type="match status" value="1"/>
</dbReference>
<keyword evidence="4" id="KW-0808">Transferase</keyword>
<feature type="transmembrane region" description="Helical" evidence="9">
    <location>
        <begin position="165"/>
        <end position="184"/>
    </location>
</feature>
<feature type="domain" description="Histidine kinase/HSP90-like ATPase" evidence="10">
    <location>
        <begin position="342"/>
        <end position="434"/>
    </location>
</feature>
<evidence type="ECO:0000256" key="6">
    <source>
        <dbReference type="ARBA" id="ARBA00022777"/>
    </source>
</evidence>
<feature type="transmembrane region" description="Helical" evidence="9">
    <location>
        <begin position="71"/>
        <end position="90"/>
    </location>
</feature>
<dbReference type="EMBL" id="JAATVY010000038">
    <property type="protein sequence ID" value="NJC73841.1"/>
    <property type="molecule type" value="Genomic_DNA"/>
</dbReference>
<proteinExistence type="predicted"/>
<comment type="caution">
    <text evidence="11">The sequence shown here is derived from an EMBL/GenBank/DDBJ whole genome shotgun (WGS) entry which is preliminary data.</text>
</comment>
<dbReference type="Gene3D" id="1.20.5.1930">
    <property type="match status" value="1"/>
</dbReference>
<keyword evidence="9" id="KW-1133">Transmembrane helix</keyword>
<evidence type="ECO:0000256" key="8">
    <source>
        <dbReference type="ARBA" id="ARBA00023012"/>
    </source>
</evidence>
<evidence type="ECO:0000256" key="9">
    <source>
        <dbReference type="SAM" id="Phobius"/>
    </source>
</evidence>
<evidence type="ECO:0000259" key="10">
    <source>
        <dbReference type="SMART" id="SM00387"/>
    </source>
</evidence>
<feature type="transmembrane region" description="Helical" evidence="9">
    <location>
        <begin position="96"/>
        <end position="113"/>
    </location>
</feature>
<keyword evidence="7" id="KW-0067">ATP-binding</keyword>
<dbReference type="Pfam" id="PF23539">
    <property type="entry name" value="DUF7134"/>
    <property type="match status" value="1"/>
</dbReference>
<evidence type="ECO:0000256" key="4">
    <source>
        <dbReference type="ARBA" id="ARBA00022679"/>
    </source>
</evidence>
<dbReference type="PANTHER" id="PTHR24421">
    <property type="entry name" value="NITRATE/NITRITE SENSOR PROTEIN NARX-RELATED"/>
    <property type="match status" value="1"/>
</dbReference>